<dbReference type="Proteomes" id="UP001201262">
    <property type="component" value="Unassembled WGS sequence"/>
</dbReference>
<evidence type="ECO:0000313" key="2">
    <source>
        <dbReference type="Proteomes" id="UP001201262"/>
    </source>
</evidence>
<dbReference type="GeneID" id="70246562"/>
<dbReference type="Gene3D" id="3.30.1330.40">
    <property type="entry name" value="RutC-like"/>
    <property type="match status" value="1"/>
</dbReference>
<comment type="caution">
    <text evidence="1">The sequence shown here is derived from an EMBL/GenBank/DDBJ whole genome shotgun (WGS) entry which is preliminary data.</text>
</comment>
<dbReference type="AlphaFoldDB" id="A0AAD4KQ97"/>
<dbReference type="PANTHER" id="PTHR43857:SF1">
    <property type="entry name" value="YJGH FAMILY PROTEIN"/>
    <property type="match status" value="1"/>
</dbReference>
<dbReference type="PANTHER" id="PTHR43857">
    <property type="entry name" value="BLR7761 PROTEIN"/>
    <property type="match status" value="1"/>
</dbReference>
<dbReference type="InterPro" id="IPR006175">
    <property type="entry name" value="YjgF/YER057c/UK114"/>
</dbReference>
<dbReference type="InterPro" id="IPR035959">
    <property type="entry name" value="RutC-like_sf"/>
</dbReference>
<name>A0AAD4KQ97_9EURO</name>
<evidence type="ECO:0000313" key="1">
    <source>
        <dbReference type="EMBL" id="KAH8695957.1"/>
    </source>
</evidence>
<dbReference type="SUPFAM" id="SSF55298">
    <property type="entry name" value="YjgF-like"/>
    <property type="match status" value="1"/>
</dbReference>
<keyword evidence="2" id="KW-1185">Reference proteome</keyword>
<accession>A0AAD4KQ97</accession>
<dbReference type="RefSeq" id="XP_046070895.1">
    <property type="nucleotide sequence ID" value="XM_046216275.1"/>
</dbReference>
<protein>
    <submittedName>
        <fullName evidence="1">YjgH family protein</fullName>
    </submittedName>
</protein>
<organism evidence="1 2">
    <name type="scientific">Talaromyces proteolyticus</name>
    <dbReference type="NCBI Taxonomy" id="1131652"/>
    <lineage>
        <taxon>Eukaryota</taxon>
        <taxon>Fungi</taxon>
        <taxon>Dikarya</taxon>
        <taxon>Ascomycota</taxon>
        <taxon>Pezizomycotina</taxon>
        <taxon>Eurotiomycetes</taxon>
        <taxon>Eurotiomycetidae</taxon>
        <taxon>Eurotiales</taxon>
        <taxon>Trichocomaceae</taxon>
        <taxon>Talaromyces</taxon>
        <taxon>Talaromyces sect. Bacilispori</taxon>
    </lineage>
</organism>
<sequence length="175" mass="18966">MTTKATRTFYSTPSPYEIKFGYYRGVRRNSHIFVSGTTAIAVYSSGATSNLPSPPPQIQFPDDARKQTVAAFQESLRAVNALGGDVSDVVRVRMYVARTEDCGAIGEGFRDIFGKKTDLPEGMGAEVIQGKADEVGVVATMIVVKDGFVEKDMLVEVEVDAVVDDNISNQQSSIM</sequence>
<proteinExistence type="predicted"/>
<reference evidence="1" key="1">
    <citation type="submission" date="2021-12" db="EMBL/GenBank/DDBJ databases">
        <title>Convergent genome expansion in fungi linked to evolution of root-endophyte symbiosis.</title>
        <authorList>
            <consortium name="DOE Joint Genome Institute"/>
            <person name="Ke Y.-H."/>
            <person name="Bonito G."/>
            <person name="Liao H.-L."/>
            <person name="Looney B."/>
            <person name="Rojas-Flechas A."/>
            <person name="Nash J."/>
            <person name="Hameed K."/>
            <person name="Schadt C."/>
            <person name="Martin F."/>
            <person name="Crous P.W."/>
            <person name="Miettinen O."/>
            <person name="Magnuson J.K."/>
            <person name="Labbe J."/>
            <person name="Jacobson D."/>
            <person name="Doktycz M.J."/>
            <person name="Veneault-Fourrey C."/>
            <person name="Kuo A."/>
            <person name="Mondo S."/>
            <person name="Calhoun S."/>
            <person name="Riley R."/>
            <person name="Ohm R."/>
            <person name="LaButti K."/>
            <person name="Andreopoulos B."/>
            <person name="Pangilinan J."/>
            <person name="Nolan M."/>
            <person name="Tritt A."/>
            <person name="Clum A."/>
            <person name="Lipzen A."/>
            <person name="Daum C."/>
            <person name="Barry K."/>
            <person name="Grigoriev I.V."/>
            <person name="Vilgalys R."/>
        </authorList>
    </citation>
    <scope>NUCLEOTIDE SEQUENCE</scope>
    <source>
        <strain evidence="1">PMI_201</strain>
    </source>
</reference>
<dbReference type="EMBL" id="JAJTJA010000007">
    <property type="protein sequence ID" value="KAH8695957.1"/>
    <property type="molecule type" value="Genomic_DNA"/>
</dbReference>
<gene>
    <name evidence="1" type="ORF">BGW36DRAFT_379964</name>
</gene>
<dbReference type="Pfam" id="PF01042">
    <property type="entry name" value="Ribonuc_L-PSP"/>
    <property type="match status" value="1"/>
</dbReference>